<dbReference type="PANTHER" id="PTHR42920:SF5">
    <property type="entry name" value="EAMA DOMAIN-CONTAINING PROTEIN"/>
    <property type="match status" value="1"/>
</dbReference>
<dbReference type="PANTHER" id="PTHR42920">
    <property type="entry name" value="OS03G0707200 PROTEIN-RELATED"/>
    <property type="match status" value="1"/>
</dbReference>
<proteinExistence type="predicted"/>
<feature type="domain" description="EamA" evidence="8">
    <location>
        <begin position="185"/>
        <end position="322"/>
    </location>
</feature>
<feature type="transmembrane region" description="Helical" evidence="7">
    <location>
        <begin position="48"/>
        <end position="67"/>
    </location>
</feature>
<gene>
    <name evidence="9" type="ORF">VVAX_00267</name>
</gene>
<feature type="transmembrane region" description="Helical" evidence="7">
    <location>
        <begin position="282"/>
        <end position="300"/>
    </location>
</feature>
<keyword evidence="4 7" id="KW-1133">Transmembrane helix</keyword>
<name>A0A679IS79_VARPD</name>
<dbReference type="RefSeq" id="WP_339088037.1">
    <property type="nucleotide sequence ID" value="NZ_LR743507.1"/>
</dbReference>
<keyword evidence="2" id="KW-1003">Cell membrane</keyword>
<dbReference type="AlphaFoldDB" id="A0A679IS79"/>
<sequence length="353" mass="36589">MPAAPPTPFLSPRMLGIGAAVVTVLVWTAFIVIARASAGRSLTPFDLACARICGASLVLVPWGAWLVMKDRRAAAQGRAGAAVSSVSSFFGLSPLSLRVTAAAGIFGGVAYAMAAYSGFFFAPAGHASVLMPGSLPLWTTLLAALVLRDRITPMRALGLAMIVAGDLVVGGRSLLHAFEGGEVWKGDLLFMTAAFCWACYSVVARRHGLDAVRATIAITVFALMTYVPVYALLVAGGQVASHLGTAPWREVAFQMAFQGGGSVVISGITFTRMVQHFGPVRTTMITALVPGLSAFGAVIWLGEPLYWNLVAGLLLVTAGILFGVQKTAARTAPAPSASPASSSAPVMGRPNNV</sequence>
<feature type="transmembrane region" description="Helical" evidence="7">
    <location>
        <begin position="251"/>
        <end position="270"/>
    </location>
</feature>
<evidence type="ECO:0000256" key="5">
    <source>
        <dbReference type="ARBA" id="ARBA00023136"/>
    </source>
</evidence>
<feature type="transmembrane region" description="Helical" evidence="7">
    <location>
        <begin position="306"/>
        <end position="324"/>
    </location>
</feature>
<reference evidence="9" key="1">
    <citation type="submission" date="2019-12" db="EMBL/GenBank/DDBJ databases">
        <authorList>
            <person name="Cremers G."/>
        </authorList>
    </citation>
    <scope>NUCLEOTIDE SEQUENCE</scope>
    <source>
        <strain evidence="9">Vvax</strain>
    </source>
</reference>
<accession>A0A679IS79</accession>
<evidence type="ECO:0000259" key="8">
    <source>
        <dbReference type="Pfam" id="PF00892"/>
    </source>
</evidence>
<evidence type="ECO:0000256" key="2">
    <source>
        <dbReference type="ARBA" id="ARBA00022475"/>
    </source>
</evidence>
<dbReference type="InterPro" id="IPR037185">
    <property type="entry name" value="EmrE-like"/>
</dbReference>
<dbReference type="EMBL" id="LR743507">
    <property type="protein sequence ID" value="CAA2099497.1"/>
    <property type="molecule type" value="Genomic_DNA"/>
</dbReference>
<keyword evidence="5 7" id="KW-0472">Membrane</keyword>
<evidence type="ECO:0000313" key="9">
    <source>
        <dbReference type="EMBL" id="CAA2099497.1"/>
    </source>
</evidence>
<dbReference type="InterPro" id="IPR000620">
    <property type="entry name" value="EamA_dom"/>
</dbReference>
<evidence type="ECO:0000256" key="1">
    <source>
        <dbReference type="ARBA" id="ARBA00004651"/>
    </source>
</evidence>
<protein>
    <recommendedName>
        <fullName evidence="8">EamA domain-containing protein</fullName>
    </recommendedName>
</protein>
<dbReference type="InterPro" id="IPR051258">
    <property type="entry name" value="Diverse_Substrate_Transporter"/>
</dbReference>
<feature type="transmembrane region" description="Helical" evidence="7">
    <location>
        <begin position="184"/>
        <end position="203"/>
    </location>
</feature>
<evidence type="ECO:0000256" key="3">
    <source>
        <dbReference type="ARBA" id="ARBA00022692"/>
    </source>
</evidence>
<evidence type="ECO:0000256" key="7">
    <source>
        <dbReference type="SAM" id="Phobius"/>
    </source>
</evidence>
<keyword evidence="3 7" id="KW-0812">Transmembrane</keyword>
<feature type="transmembrane region" description="Helical" evidence="7">
    <location>
        <begin position="215"/>
        <end position="239"/>
    </location>
</feature>
<comment type="subcellular location">
    <subcellularLocation>
        <location evidence="1">Cell membrane</location>
        <topology evidence="1">Multi-pass membrane protein</topology>
    </subcellularLocation>
</comment>
<feature type="transmembrane region" description="Helical" evidence="7">
    <location>
        <begin position="99"/>
        <end position="121"/>
    </location>
</feature>
<evidence type="ECO:0000256" key="4">
    <source>
        <dbReference type="ARBA" id="ARBA00022989"/>
    </source>
</evidence>
<feature type="compositionally biased region" description="Low complexity" evidence="6">
    <location>
        <begin position="332"/>
        <end position="345"/>
    </location>
</feature>
<feature type="transmembrane region" description="Helical" evidence="7">
    <location>
        <begin position="15"/>
        <end position="36"/>
    </location>
</feature>
<dbReference type="SUPFAM" id="SSF103481">
    <property type="entry name" value="Multidrug resistance efflux transporter EmrE"/>
    <property type="match status" value="2"/>
</dbReference>
<organism evidence="9">
    <name type="scientific">Variovorax paradoxus</name>
    <dbReference type="NCBI Taxonomy" id="34073"/>
    <lineage>
        <taxon>Bacteria</taxon>
        <taxon>Pseudomonadati</taxon>
        <taxon>Pseudomonadota</taxon>
        <taxon>Betaproteobacteria</taxon>
        <taxon>Burkholderiales</taxon>
        <taxon>Comamonadaceae</taxon>
        <taxon>Variovorax</taxon>
    </lineage>
</organism>
<dbReference type="GO" id="GO:0005886">
    <property type="term" value="C:plasma membrane"/>
    <property type="evidence" value="ECO:0007669"/>
    <property type="project" value="UniProtKB-SubCell"/>
</dbReference>
<evidence type="ECO:0000256" key="6">
    <source>
        <dbReference type="SAM" id="MobiDB-lite"/>
    </source>
</evidence>
<feature type="transmembrane region" description="Helical" evidence="7">
    <location>
        <begin position="159"/>
        <end position="178"/>
    </location>
</feature>
<dbReference type="Pfam" id="PF00892">
    <property type="entry name" value="EamA"/>
    <property type="match status" value="2"/>
</dbReference>
<feature type="region of interest" description="Disordered" evidence="6">
    <location>
        <begin position="332"/>
        <end position="353"/>
    </location>
</feature>
<feature type="domain" description="EamA" evidence="8">
    <location>
        <begin position="15"/>
        <end position="168"/>
    </location>
</feature>